<dbReference type="InterPro" id="IPR006119">
    <property type="entry name" value="Resolv_N"/>
</dbReference>
<accession>A0A5D4NX62</accession>
<dbReference type="Pfam" id="PF00239">
    <property type="entry name" value="Resolvase"/>
    <property type="match status" value="1"/>
</dbReference>
<protein>
    <submittedName>
        <fullName evidence="2">Recombinase family protein</fullName>
    </submittedName>
</protein>
<dbReference type="GO" id="GO:0000150">
    <property type="term" value="F:DNA strand exchange activity"/>
    <property type="evidence" value="ECO:0007669"/>
    <property type="project" value="InterPro"/>
</dbReference>
<dbReference type="InterPro" id="IPR050639">
    <property type="entry name" value="SSR_resolvase"/>
</dbReference>
<dbReference type="EMBL" id="VTEI01000003">
    <property type="protein sequence ID" value="TYS18048.1"/>
    <property type="molecule type" value="Genomic_DNA"/>
</dbReference>
<dbReference type="InterPro" id="IPR036162">
    <property type="entry name" value="Resolvase-like_N_sf"/>
</dbReference>
<feature type="domain" description="Resolvase/invertase-type recombinase catalytic" evidence="1">
    <location>
        <begin position="19"/>
        <end position="168"/>
    </location>
</feature>
<dbReference type="SUPFAM" id="SSF53041">
    <property type="entry name" value="Resolvase-like"/>
    <property type="match status" value="1"/>
</dbReference>
<sequence length="188" mass="21582">MMGEKRMQIKESNQQQKVKVSIYTRNTSIEQSKGHRLYRDIQVLKEMYVKMGYEIPQIYFNVACQGNGIEDRKALKQLLKDVSLGLIDVVLVWYLFSLSSNATDLLKIKQFLDEHNVELCSATEPFDTSDFEGELHFQWMVSLIEDEHLTCKRDISLSSLARLIMTRGQSLKGGELNAELRNESIGTA</sequence>
<name>A0A5D4NX62_9BACI</name>
<dbReference type="PROSITE" id="PS51736">
    <property type="entry name" value="RECOMBINASES_3"/>
    <property type="match status" value="1"/>
</dbReference>
<gene>
    <name evidence="2" type="ORF">FZC78_09480</name>
</gene>
<dbReference type="AlphaFoldDB" id="A0A5D4NX62"/>
<dbReference type="OrthoDB" id="9781670at2"/>
<dbReference type="CDD" id="cd00338">
    <property type="entry name" value="Ser_Recombinase"/>
    <property type="match status" value="1"/>
</dbReference>
<dbReference type="Gene3D" id="3.40.50.1390">
    <property type="entry name" value="Resolvase, N-terminal catalytic domain"/>
    <property type="match status" value="1"/>
</dbReference>
<comment type="caution">
    <text evidence="2">The sequence shown here is derived from an EMBL/GenBank/DDBJ whole genome shotgun (WGS) entry which is preliminary data.</text>
</comment>
<dbReference type="PANTHER" id="PTHR30461">
    <property type="entry name" value="DNA-INVERTASE FROM LAMBDOID PROPHAGE"/>
    <property type="match status" value="1"/>
</dbReference>
<dbReference type="Proteomes" id="UP000322267">
    <property type="component" value="Unassembled WGS sequence"/>
</dbReference>
<evidence type="ECO:0000259" key="1">
    <source>
        <dbReference type="PROSITE" id="PS51736"/>
    </source>
</evidence>
<dbReference type="SMART" id="SM00857">
    <property type="entry name" value="Resolvase"/>
    <property type="match status" value="1"/>
</dbReference>
<organism evidence="2 3">
    <name type="scientific">Rossellomorea vietnamensis</name>
    <dbReference type="NCBI Taxonomy" id="218284"/>
    <lineage>
        <taxon>Bacteria</taxon>
        <taxon>Bacillati</taxon>
        <taxon>Bacillota</taxon>
        <taxon>Bacilli</taxon>
        <taxon>Bacillales</taxon>
        <taxon>Bacillaceae</taxon>
        <taxon>Rossellomorea</taxon>
    </lineage>
</organism>
<evidence type="ECO:0000313" key="3">
    <source>
        <dbReference type="Proteomes" id="UP000322267"/>
    </source>
</evidence>
<dbReference type="PANTHER" id="PTHR30461:SF23">
    <property type="entry name" value="DNA RECOMBINASE-RELATED"/>
    <property type="match status" value="1"/>
</dbReference>
<dbReference type="GO" id="GO:0003677">
    <property type="term" value="F:DNA binding"/>
    <property type="evidence" value="ECO:0007669"/>
    <property type="project" value="InterPro"/>
</dbReference>
<evidence type="ECO:0000313" key="2">
    <source>
        <dbReference type="EMBL" id="TYS18048.1"/>
    </source>
</evidence>
<proteinExistence type="predicted"/>
<reference evidence="2 3" key="1">
    <citation type="submission" date="2019-08" db="EMBL/GenBank/DDBJ databases">
        <title>Bacillus genomes from the desert of Cuatro Cienegas, Coahuila.</title>
        <authorList>
            <person name="Olmedo-Alvarez G."/>
        </authorList>
    </citation>
    <scope>NUCLEOTIDE SEQUENCE [LARGE SCALE GENOMIC DNA]</scope>
    <source>
        <strain evidence="2 3">CH34_1T</strain>
    </source>
</reference>